<keyword evidence="4" id="KW-1185">Reference proteome</keyword>
<dbReference type="Proteomes" id="UP000078116">
    <property type="component" value="Unassembled WGS sequence"/>
</dbReference>
<dbReference type="EMBL" id="LXJZ01000184">
    <property type="protein sequence ID" value="OAJ56770.1"/>
    <property type="molecule type" value="Genomic_DNA"/>
</dbReference>
<name>A0A1A9N4Q6_9BURK</name>
<proteinExistence type="predicted"/>
<evidence type="ECO:0000259" key="1">
    <source>
        <dbReference type="Pfam" id="PF09361"/>
    </source>
</evidence>
<dbReference type="NCBIfam" id="TIGR01841">
    <property type="entry name" value="phasin"/>
    <property type="match status" value="1"/>
</dbReference>
<evidence type="ECO:0000313" key="5">
    <source>
        <dbReference type="Proteomes" id="UP000078116"/>
    </source>
</evidence>
<feature type="domain" description="Phasin" evidence="1">
    <location>
        <begin position="7"/>
        <end position="105"/>
    </location>
</feature>
<dbReference type="InterPro" id="IPR010127">
    <property type="entry name" value="Phasin_subfam-1"/>
</dbReference>
<organism evidence="3 5">
    <name type="scientific">Paraburkholderia ginsengiterrae</name>
    <dbReference type="NCBI Taxonomy" id="1462993"/>
    <lineage>
        <taxon>Bacteria</taxon>
        <taxon>Pseudomonadati</taxon>
        <taxon>Pseudomonadota</taxon>
        <taxon>Betaproteobacteria</taxon>
        <taxon>Burkholderiales</taxon>
        <taxon>Burkholderiaceae</taxon>
        <taxon>Paraburkholderia</taxon>
    </lineage>
</organism>
<dbReference type="STRING" id="1462993.A6V36_33300"/>
<reference evidence="4 5" key="1">
    <citation type="submission" date="2016-04" db="EMBL/GenBank/DDBJ databases">
        <title>Reclassification of Paraburkholderia panaciterrae (Farh et al. 2015) Dobritsa &amp; Samadpour 2016 as a later homotypic synonym of Paraburkholderia ginsengiterrae (Farh et al. 2015) Dobritsa &amp; Samadpour 2016.</title>
        <authorList>
            <person name="Dobritsa A.P."/>
            <person name="Kutumbaka K."/>
            <person name="Samadpour M."/>
        </authorList>
    </citation>
    <scope>NUCLEOTIDE SEQUENCE [LARGE SCALE GENOMIC DNA]</scope>
    <source>
        <strain evidence="3 5">DCY85</strain>
        <strain evidence="2 4">DCY85-1</strain>
    </source>
</reference>
<sequence>MSAFTLEQFIASHRANIATLFTLTDQIFDGYSKLVELNLAAARTSRAESAKLSQEILSCTTPEELLARHTSQLQPASEQVLTYASHLRDIVRDTQSKWMKTVEAQHESKTRYASNS</sequence>
<dbReference type="AlphaFoldDB" id="A0A1A9N4Q6"/>
<dbReference type="OrthoDB" id="5298576at2"/>
<dbReference type="Pfam" id="PF09361">
    <property type="entry name" value="Phasin_2"/>
    <property type="match status" value="1"/>
</dbReference>
<evidence type="ECO:0000313" key="3">
    <source>
        <dbReference type="EMBL" id="OAJ57194.1"/>
    </source>
</evidence>
<dbReference type="EMBL" id="LXKA01000329">
    <property type="protein sequence ID" value="OAJ57194.1"/>
    <property type="molecule type" value="Genomic_DNA"/>
</dbReference>
<gene>
    <name evidence="2" type="ORF">A6V36_33300</name>
    <name evidence="3" type="ORF">A6V37_30050</name>
</gene>
<dbReference type="RefSeq" id="WP_064269494.1">
    <property type="nucleotide sequence ID" value="NZ_LXJZ01000184.1"/>
</dbReference>
<comment type="caution">
    <text evidence="3">The sequence shown here is derived from an EMBL/GenBank/DDBJ whole genome shotgun (WGS) entry which is preliminary data.</text>
</comment>
<evidence type="ECO:0000313" key="2">
    <source>
        <dbReference type="EMBL" id="OAJ56770.1"/>
    </source>
</evidence>
<protein>
    <recommendedName>
        <fullName evidence="1">Phasin domain-containing protein</fullName>
    </recommendedName>
</protein>
<dbReference type="Proteomes" id="UP000077961">
    <property type="component" value="Unassembled WGS sequence"/>
</dbReference>
<evidence type="ECO:0000313" key="4">
    <source>
        <dbReference type="Proteomes" id="UP000077961"/>
    </source>
</evidence>
<accession>A0A1A9N4Q6</accession>
<dbReference type="InterPro" id="IPR018968">
    <property type="entry name" value="Phasin"/>
</dbReference>